<dbReference type="EMBL" id="JACJHX010000015">
    <property type="protein sequence ID" value="MBA9028594.1"/>
    <property type="molecule type" value="Genomic_DNA"/>
</dbReference>
<dbReference type="CDD" id="cd01109">
    <property type="entry name" value="HTH_YyaN"/>
    <property type="match status" value="1"/>
</dbReference>
<protein>
    <submittedName>
        <fullName evidence="3">DNA-binding transcriptional MerR regulator</fullName>
    </submittedName>
</protein>
<name>A0ABR6CU84_9BACI</name>
<sequence>MYTIGEIAQILAVSAHTLRYYEKESIILPDRNENGERQYTDSHLKWLAFVLKLKETQMPITQIKEYTRLFKNGEQTTEARLKLLEVIKVLLKSN</sequence>
<dbReference type="PANTHER" id="PTHR30204">
    <property type="entry name" value="REDOX-CYCLING DRUG-SENSING TRANSCRIPTIONAL ACTIVATOR SOXR"/>
    <property type="match status" value="1"/>
</dbReference>
<dbReference type="PRINTS" id="PR00040">
    <property type="entry name" value="HTHMERR"/>
</dbReference>
<evidence type="ECO:0000313" key="3">
    <source>
        <dbReference type="EMBL" id="MBA9028594.1"/>
    </source>
</evidence>
<reference evidence="3 4" key="1">
    <citation type="submission" date="2020-08" db="EMBL/GenBank/DDBJ databases">
        <title>Genomic Encyclopedia of Type Strains, Phase IV (KMG-IV): sequencing the most valuable type-strain genomes for metagenomic binning, comparative biology and taxonomic classification.</title>
        <authorList>
            <person name="Goeker M."/>
        </authorList>
    </citation>
    <scope>NUCLEOTIDE SEQUENCE [LARGE SCALE GENOMIC DNA]</scope>
    <source>
        <strain evidence="3 4">DSM 105481</strain>
    </source>
</reference>
<keyword evidence="1 3" id="KW-0238">DNA-binding</keyword>
<accession>A0ABR6CU84</accession>
<evidence type="ECO:0000313" key="4">
    <source>
        <dbReference type="Proteomes" id="UP000626697"/>
    </source>
</evidence>
<dbReference type="PROSITE" id="PS50937">
    <property type="entry name" value="HTH_MERR_2"/>
    <property type="match status" value="1"/>
</dbReference>
<dbReference type="InterPro" id="IPR047057">
    <property type="entry name" value="MerR_fam"/>
</dbReference>
<dbReference type="SMART" id="SM00422">
    <property type="entry name" value="HTH_MERR"/>
    <property type="match status" value="1"/>
</dbReference>
<dbReference type="InterPro" id="IPR009061">
    <property type="entry name" value="DNA-bd_dom_put_sf"/>
</dbReference>
<dbReference type="RefSeq" id="WP_376766768.1">
    <property type="nucleotide sequence ID" value="NZ_JACJHX010000015.1"/>
</dbReference>
<dbReference type="Proteomes" id="UP000626697">
    <property type="component" value="Unassembled WGS sequence"/>
</dbReference>
<gene>
    <name evidence="3" type="ORF">HNP81_003914</name>
</gene>
<organism evidence="3 4">
    <name type="scientific">Peribacillus huizhouensis</name>
    <dbReference type="NCBI Taxonomy" id="1501239"/>
    <lineage>
        <taxon>Bacteria</taxon>
        <taxon>Bacillati</taxon>
        <taxon>Bacillota</taxon>
        <taxon>Bacilli</taxon>
        <taxon>Bacillales</taxon>
        <taxon>Bacillaceae</taxon>
        <taxon>Peribacillus</taxon>
    </lineage>
</organism>
<evidence type="ECO:0000259" key="2">
    <source>
        <dbReference type="PROSITE" id="PS50937"/>
    </source>
</evidence>
<evidence type="ECO:0000256" key="1">
    <source>
        <dbReference type="ARBA" id="ARBA00023125"/>
    </source>
</evidence>
<comment type="caution">
    <text evidence="3">The sequence shown here is derived from an EMBL/GenBank/DDBJ whole genome shotgun (WGS) entry which is preliminary data.</text>
</comment>
<dbReference type="Gene3D" id="1.10.1660.10">
    <property type="match status" value="1"/>
</dbReference>
<keyword evidence="4" id="KW-1185">Reference proteome</keyword>
<dbReference type="Pfam" id="PF13411">
    <property type="entry name" value="MerR_1"/>
    <property type="match status" value="1"/>
</dbReference>
<dbReference type="SUPFAM" id="SSF46955">
    <property type="entry name" value="Putative DNA-binding domain"/>
    <property type="match status" value="1"/>
</dbReference>
<proteinExistence type="predicted"/>
<dbReference type="GO" id="GO:0003677">
    <property type="term" value="F:DNA binding"/>
    <property type="evidence" value="ECO:0007669"/>
    <property type="project" value="UniProtKB-KW"/>
</dbReference>
<dbReference type="InterPro" id="IPR000551">
    <property type="entry name" value="MerR-type_HTH_dom"/>
</dbReference>
<dbReference type="PANTHER" id="PTHR30204:SF82">
    <property type="entry name" value="TRANSCRIPTIONAL REGULATOR, MERR FAMILY"/>
    <property type="match status" value="1"/>
</dbReference>
<feature type="domain" description="HTH merR-type" evidence="2">
    <location>
        <begin position="1"/>
        <end position="69"/>
    </location>
</feature>